<feature type="transmembrane region" description="Helical" evidence="1">
    <location>
        <begin position="83"/>
        <end position="103"/>
    </location>
</feature>
<keyword evidence="1" id="KW-0812">Transmembrane</keyword>
<dbReference type="Proteomes" id="UP000220836">
    <property type="component" value="Unassembled WGS sequence"/>
</dbReference>
<evidence type="ECO:0000313" key="2">
    <source>
        <dbReference type="EMBL" id="SMX50712.1"/>
    </source>
</evidence>
<keyword evidence="1" id="KW-0472">Membrane</keyword>
<sequence length="106" mass="11312">MDIDRINTYSSKMIITAWFAGLAYYNWFASDPISVPIWAHAVLIIGGMFFASIVIGAGLSLVAAAITKAVTGDPAGSPHAFSWAAFIGMVISFMAAKYGLILFQGF</sequence>
<dbReference type="OrthoDB" id="9948616at2"/>
<feature type="transmembrane region" description="Helical" evidence="1">
    <location>
        <begin position="37"/>
        <end position="63"/>
    </location>
</feature>
<dbReference type="AlphaFoldDB" id="A0A238L8K9"/>
<proteinExistence type="predicted"/>
<protein>
    <submittedName>
        <fullName evidence="2">Uncharacterized protein</fullName>
    </submittedName>
</protein>
<dbReference type="RefSeq" id="WP_097807141.1">
    <property type="nucleotide sequence ID" value="NZ_CBDIHF020000001.1"/>
</dbReference>
<dbReference type="EMBL" id="FXYH01000044">
    <property type="protein sequence ID" value="SMX50712.1"/>
    <property type="molecule type" value="Genomic_DNA"/>
</dbReference>
<evidence type="ECO:0000313" key="3">
    <source>
        <dbReference type="Proteomes" id="UP000220836"/>
    </source>
</evidence>
<evidence type="ECO:0000256" key="1">
    <source>
        <dbReference type="SAM" id="Phobius"/>
    </source>
</evidence>
<accession>A0A238L8K9</accession>
<reference evidence="2 3" key="1">
    <citation type="submission" date="2017-05" db="EMBL/GenBank/DDBJ databases">
        <authorList>
            <person name="Song R."/>
            <person name="Chenine A.L."/>
            <person name="Ruprecht R.M."/>
        </authorList>
    </citation>
    <scope>NUCLEOTIDE SEQUENCE [LARGE SCALE GENOMIC DNA]</scope>
    <source>
        <strain evidence="2 3">CECT 8663</strain>
    </source>
</reference>
<gene>
    <name evidence="2" type="ORF">PEV8663_04774</name>
</gene>
<name>A0A238L8K9_9RHOB</name>
<keyword evidence="3" id="KW-1185">Reference proteome</keyword>
<keyword evidence="1" id="KW-1133">Transmembrane helix</keyword>
<organism evidence="2 3">
    <name type="scientific">Pelagimonas varians</name>
    <dbReference type="NCBI Taxonomy" id="696760"/>
    <lineage>
        <taxon>Bacteria</taxon>
        <taxon>Pseudomonadati</taxon>
        <taxon>Pseudomonadota</taxon>
        <taxon>Alphaproteobacteria</taxon>
        <taxon>Rhodobacterales</taxon>
        <taxon>Roseobacteraceae</taxon>
        <taxon>Pelagimonas</taxon>
    </lineage>
</organism>